<gene>
    <name evidence="1" type="ORF">C7446_1956</name>
</gene>
<protein>
    <submittedName>
        <fullName evidence="1">Uncharacterized protein</fullName>
    </submittedName>
</protein>
<sequence>MMELTPQELERLERKGIHPLSRLGEECLVEIHGRTIRCAWQDVRRIAAPSLKERLCARLPLTARGPAPGERRSAR</sequence>
<accession>A0A420WWF2</accession>
<reference evidence="1 2" key="1">
    <citation type="submission" date="2018-10" db="EMBL/GenBank/DDBJ databases">
        <title>Genomic Encyclopedia of Type Strains, Phase IV (KMG-IV): sequencing the most valuable type-strain genomes for metagenomic binning, comparative biology and taxonomic classification.</title>
        <authorList>
            <person name="Goeker M."/>
        </authorList>
    </citation>
    <scope>NUCLEOTIDE SEQUENCE [LARGE SCALE GENOMIC DNA]</scope>
    <source>
        <strain evidence="1 2">DSM 23229</strain>
    </source>
</reference>
<evidence type="ECO:0000313" key="1">
    <source>
        <dbReference type="EMBL" id="RKR03431.1"/>
    </source>
</evidence>
<dbReference type="EMBL" id="RBIN01000005">
    <property type="protein sequence ID" value="RKR03431.1"/>
    <property type="molecule type" value="Genomic_DNA"/>
</dbReference>
<keyword evidence="2" id="KW-1185">Reference proteome</keyword>
<organism evidence="1 2">
    <name type="scientific">Kushneria sinocarnis</name>
    <dbReference type="NCBI Taxonomy" id="595502"/>
    <lineage>
        <taxon>Bacteria</taxon>
        <taxon>Pseudomonadati</taxon>
        <taxon>Pseudomonadota</taxon>
        <taxon>Gammaproteobacteria</taxon>
        <taxon>Oceanospirillales</taxon>
        <taxon>Halomonadaceae</taxon>
        <taxon>Kushneria</taxon>
    </lineage>
</organism>
<dbReference type="RefSeq" id="WP_121172905.1">
    <property type="nucleotide sequence ID" value="NZ_RBIN01000005.1"/>
</dbReference>
<name>A0A420WWF2_9GAMM</name>
<evidence type="ECO:0000313" key="2">
    <source>
        <dbReference type="Proteomes" id="UP000281975"/>
    </source>
</evidence>
<comment type="caution">
    <text evidence="1">The sequence shown here is derived from an EMBL/GenBank/DDBJ whole genome shotgun (WGS) entry which is preliminary data.</text>
</comment>
<dbReference type="OrthoDB" id="6183492at2"/>
<dbReference type="Proteomes" id="UP000281975">
    <property type="component" value="Unassembled WGS sequence"/>
</dbReference>
<proteinExistence type="predicted"/>
<dbReference type="AlphaFoldDB" id="A0A420WWF2"/>